<dbReference type="KEGG" id="aup:AsAng_0029710"/>
<name>A0A916DU02_9BACT</name>
<evidence type="ECO:0000313" key="1">
    <source>
        <dbReference type="EMBL" id="BDS12252.1"/>
    </source>
</evidence>
<sequence>MFKSIKTRKRFLIGILSLFTIISCTNTNSDSKPCKYKPPVAIFEGIDRFSNHSFEVTGQDAVERVFIPKMNMTIELYQSGCDFLQQEYRILLEEAYPLNTPAEVCALHISNIFLILAGEAPEKLGLFQQWAAAIQAAAKSFKYNEKILLKGTAIHAQIDKTHQTESAMLSIIFSQ</sequence>
<dbReference type="PROSITE" id="PS51257">
    <property type="entry name" value="PROKAR_LIPOPROTEIN"/>
    <property type="match status" value="1"/>
</dbReference>
<protein>
    <recommendedName>
        <fullName evidence="3">Lipoprotein</fullName>
    </recommendedName>
</protein>
<organism evidence="1 2">
    <name type="scientific">Aureispira anguillae</name>
    <dbReference type="NCBI Taxonomy" id="2864201"/>
    <lineage>
        <taxon>Bacteria</taxon>
        <taxon>Pseudomonadati</taxon>
        <taxon>Bacteroidota</taxon>
        <taxon>Saprospiria</taxon>
        <taxon>Saprospirales</taxon>
        <taxon>Saprospiraceae</taxon>
        <taxon>Aureispira</taxon>
    </lineage>
</organism>
<keyword evidence="2" id="KW-1185">Reference proteome</keyword>
<dbReference type="RefSeq" id="WP_264793350.1">
    <property type="nucleotide sequence ID" value="NZ_AP026867.1"/>
</dbReference>
<dbReference type="AlphaFoldDB" id="A0A916DU02"/>
<proteinExistence type="predicted"/>
<accession>A0A916DU02</accession>
<dbReference type="Proteomes" id="UP001060919">
    <property type="component" value="Chromosome"/>
</dbReference>
<evidence type="ECO:0000313" key="2">
    <source>
        <dbReference type="Proteomes" id="UP001060919"/>
    </source>
</evidence>
<dbReference type="EMBL" id="AP026867">
    <property type="protein sequence ID" value="BDS12252.1"/>
    <property type="molecule type" value="Genomic_DNA"/>
</dbReference>
<reference evidence="1" key="1">
    <citation type="submission" date="2022-09" db="EMBL/GenBank/DDBJ databases">
        <title>Aureispira anguillicida sp. nov., isolated from Leptocephalus of Japanese eel Anguilla japonica.</title>
        <authorList>
            <person name="Yuasa K."/>
            <person name="Mekata T."/>
            <person name="Ikunari K."/>
        </authorList>
    </citation>
    <scope>NUCLEOTIDE SEQUENCE</scope>
    <source>
        <strain evidence="1">EL160426</strain>
    </source>
</reference>
<evidence type="ECO:0008006" key="3">
    <source>
        <dbReference type="Google" id="ProtNLM"/>
    </source>
</evidence>
<gene>
    <name evidence="1" type="ORF">AsAng_0029710</name>
</gene>